<dbReference type="Proteomes" id="UP000597762">
    <property type="component" value="Unassembled WGS sequence"/>
</dbReference>
<gene>
    <name evidence="3" type="ORF">SPHA_80676</name>
</gene>
<proteinExistence type="predicted"/>
<feature type="compositionally biased region" description="Polar residues" evidence="2">
    <location>
        <begin position="88"/>
        <end position="102"/>
    </location>
</feature>
<dbReference type="OrthoDB" id="5340910at2759"/>
<sequence length="364" mass="40790">MFADIQVSLYYFTYSDSTSWIKKNLSQSVTTNGGYKSTAGSLDSSEKSALPALPSKKPYPPPPIGKKPIPSKPDITKQSTIDNKELSRSCSSPKGSTSNLSENKSRDKESHREKDKDDKGFPDFDNLDLPPSEKLVHLTANRVKQPNKRPPSQVFLHTAMNLKPIVIEEEKNELKDSKEKESFRGDKKSAALTAVSLKEEKKISGKDDRKSMPSTPPLPPGIHSSKSYKKEENKEEAKRPVSYVSSSSSSVTSVIEQQKLRSPSLSKKTDISSPSDVGAAYSSDNLKELLEEIKELKANMVTRSSFQDLQAENEKLRQDLESVKTTLHRKVRDIIFELDEEKKVRLNMQVEIDRMKKLVSESTI</sequence>
<feature type="region of interest" description="Disordered" evidence="2">
    <location>
        <begin position="34"/>
        <end position="279"/>
    </location>
</feature>
<evidence type="ECO:0000256" key="2">
    <source>
        <dbReference type="SAM" id="MobiDB-lite"/>
    </source>
</evidence>
<feature type="compositionally biased region" description="Basic and acidic residues" evidence="2">
    <location>
        <begin position="197"/>
        <end position="211"/>
    </location>
</feature>
<reference evidence="3" key="1">
    <citation type="submission" date="2021-01" db="EMBL/GenBank/DDBJ databases">
        <authorList>
            <person name="Li R."/>
            <person name="Bekaert M."/>
        </authorList>
    </citation>
    <scope>NUCLEOTIDE SEQUENCE</scope>
    <source>
        <strain evidence="3">Farmed</strain>
    </source>
</reference>
<evidence type="ECO:0000256" key="1">
    <source>
        <dbReference type="SAM" id="Coils"/>
    </source>
</evidence>
<feature type="compositionally biased region" description="Basic and acidic residues" evidence="2">
    <location>
        <begin position="103"/>
        <end position="122"/>
    </location>
</feature>
<feature type="coiled-coil region" evidence="1">
    <location>
        <begin position="279"/>
        <end position="326"/>
    </location>
</feature>
<dbReference type="EMBL" id="CAHIKZ030005607">
    <property type="protein sequence ID" value="CAE1331483.1"/>
    <property type="molecule type" value="Genomic_DNA"/>
</dbReference>
<name>A0A812EWD7_ACAPH</name>
<protein>
    <submittedName>
        <fullName evidence="3">SH3KBP1</fullName>
    </submittedName>
</protein>
<feature type="compositionally biased region" description="Polar residues" evidence="2">
    <location>
        <begin position="260"/>
        <end position="275"/>
    </location>
</feature>
<feature type="compositionally biased region" description="Low complexity" evidence="2">
    <location>
        <begin position="241"/>
        <end position="254"/>
    </location>
</feature>
<evidence type="ECO:0000313" key="4">
    <source>
        <dbReference type="Proteomes" id="UP000597762"/>
    </source>
</evidence>
<keyword evidence="4" id="KW-1185">Reference proteome</keyword>
<keyword evidence="1" id="KW-0175">Coiled coil</keyword>
<comment type="caution">
    <text evidence="3">The sequence shown here is derived from an EMBL/GenBank/DDBJ whole genome shotgun (WGS) entry which is preliminary data.</text>
</comment>
<accession>A0A812EWD7</accession>
<evidence type="ECO:0000313" key="3">
    <source>
        <dbReference type="EMBL" id="CAE1331483.1"/>
    </source>
</evidence>
<organism evidence="3 4">
    <name type="scientific">Acanthosepion pharaonis</name>
    <name type="common">Pharaoh cuttlefish</name>
    <name type="synonym">Sepia pharaonis</name>
    <dbReference type="NCBI Taxonomy" id="158019"/>
    <lineage>
        <taxon>Eukaryota</taxon>
        <taxon>Metazoa</taxon>
        <taxon>Spiralia</taxon>
        <taxon>Lophotrochozoa</taxon>
        <taxon>Mollusca</taxon>
        <taxon>Cephalopoda</taxon>
        <taxon>Coleoidea</taxon>
        <taxon>Decapodiformes</taxon>
        <taxon>Sepiida</taxon>
        <taxon>Sepiina</taxon>
        <taxon>Sepiidae</taxon>
        <taxon>Acanthosepion</taxon>
    </lineage>
</organism>
<feature type="compositionally biased region" description="Basic and acidic residues" evidence="2">
    <location>
        <begin position="166"/>
        <end position="189"/>
    </location>
</feature>
<feature type="compositionally biased region" description="Polar residues" evidence="2">
    <location>
        <begin position="34"/>
        <end position="43"/>
    </location>
</feature>
<dbReference type="AlphaFoldDB" id="A0A812EWD7"/>
<feature type="compositionally biased region" description="Basic and acidic residues" evidence="2">
    <location>
        <begin position="228"/>
        <end position="239"/>
    </location>
</feature>